<dbReference type="AlphaFoldDB" id="A0A3N4ILX9"/>
<keyword evidence="2" id="KW-1185">Reference proteome</keyword>
<protein>
    <submittedName>
        <fullName evidence="1">Uncharacterized protein</fullName>
    </submittedName>
</protein>
<name>A0A3N4ILX9_ASCIM</name>
<reference evidence="1 2" key="1">
    <citation type="journal article" date="2018" name="Nat. Ecol. Evol.">
        <title>Pezizomycetes genomes reveal the molecular basis of ectomycorrhizal truffle lifestyle.</title>
        <authorList>
            <person name="Murat C."/>
            <person name="Payen T."/>
            <person name="Noel B."/>
            <person name="Kuo A."/>
            <person name="Morin E."/>
            <person name="Chen J."/>
            <person name="Kohler A."/>
            <person name="Krizsan K."/>
            <person name="Balestrini R."/>
            <person name="Da Silva C."/>
            <person name="Montanini B."/>
            <person name="Hainaut M."/>
            <person name="Levati E."/>
            <person name="Barry K.W."/>
            <person name="Belfiori B."/>
            <person name="Cichocki N."/>
            <person name="Clum A."/>
            <person name="Dockter R.B."/>
            <person name="Fauchery L."/>
            <person name="Guy J."/>
            <person name="Iotti M."/>
            <person name="Le Tacon F."/>
            <person name="Lindquist E.A."/>
            <person name="Lipzen A."/>
            <person name="Malagnac F."/>
            <person name="Mello A."/>
            <person name="Molinier V."/>
            <person name="Miyauchi S."/>
            <person name="Poulain J."/>
            <person name="Riccioni C."/>
            <person name="Rubini A."/>
            <person name="Sitrit Y."/>
            <person name="Splivallo R."/>
            <person name="Traeger S."/>
            <person name="Wang M."/>
            <person name="Zifcakova L."/>
            <person name="Wipf D."/>
            <person name="Zambonelli A."/>
            <person name="Paolocci F."/>
            <person name="Nowrousian M."/>
            <person name="Ottonello S."/>
            <person name="Baldrian P."/>
            <person name="Spatafora J.W."/>
            <person name="Henrissat B."/>
            <person name="Nagy L.G."/>
            <person name="Aury J.M."/>
            <person name="Wincker P."/>
            <person name="Grigoriev I.V."/>
            <person name="Bonfante P."/>
            <person name="Martin F.M."/>
        </authorList>
    </citation>
    <scope>NUCLEOTIDE SEQUENCE [LARGE SCALE GENOMIC DNA]</scope>
    <source>
        <strain evidence="1 2">RN42</strain>
    </source>
</reference>
<evidence type="ECO:0000313" key="2">
    <source>
        <dbReference type="Proteomes" id="UP000275078"/>
    </source>
</evidence>
<accession>A0A3N4ILX9</accession>
<dbReference type="EMBL" id="ML119655">
    <property type="protein sequence ID" value="RPA85201.1"/>
    <property type="molecule type" value="Genomic_DNA"/>
</dbReference>
<proteinExistence type="predicted"/>
<evidence type="ECO:0000313" key="1">
    <source>
        <dbReference type="EMBL" id="RPA85201.1"/>
    </source>
</evidence>
<sequence>MQSHGLSEGESMRRADDGPPVFAIKTAYDRAWEKLDNPHLLLPIFVRLYKNVSKEVNGAHFLHIYELAQELEEKGISGVGINRDASNMRGGSVRYNAVFPQTTLDQIKELPEVCFRYPLHFPLVLTKDIGGKLLCSQPCSNTCSVYLEAVLLHCSQQSGLGCRCFVVMVDDLMDAESQVCLPKPLYTAAGTDLVIGVQNQCSIDQRWDV</sequence>
<gene>
    <name evidence="1" type="ORF">BJ508DRAFT_14035</name>
</gene>
<dbReference type="Proteomes" id="UP000275078">
    <property type="component" value="Unassembled WGS sequence"/>
</dbReference>
<organism evidence="1 2">
    <name type="scientific">Ascobolus immersus RN42</name>
    <dbReference type="NCBI Taxonomy" id="1160509"/>
    <lineage>
        <taxon>Eukaryota</taxon>
        <taxon>Fungi</taxon>
        <taxon>Dikarya</taxon>
        <taxon>Ascomycota</taxon>
        <taxon>Pezizomycotina</taxon>
        <taxon>Pezizomycetes</taxon>
        <taxon>Pezizales</taxon>
        <taxon>Ascobolaceae</taxon>
        <taxon>Ascobolus</taxon>
    </lineage>
</organism>